<organism evidence="3 4">
    <name type="scientific">Mycobacterium terramassiliense</name>
    <dbReference type="NCBI Taxonomy" id="1841859"/>
    <lineage>
        <taxon>Bacteria</taxon>
        <taxon>Bacillati</taxon>
        <taxon>Actinomycetota</taxon>
        <taxon>Actinomycetes</taxon>
        <taxon>Mycobacteriales</taxon>
        <taxon>Mycobacteriaceae</taxon>
        <taxon>Mycobacterium</taxon>
    </lineage>
</organism>
<evidence type="ECO:0000259" key="1">
    <source>
        <dbReference type="Pfam" id="PF01548"/>
    </source>
</evidence>
<reference evidence="3 4" key="1">
    <citation type="submission" date="2017-01" db="EMBL/GenBank/DDBJ databases">
        <authorList>
            <consortium name="Urmite Genomes"/>
        </authorList>
    </citation>
    <scope>NUCLEOTIDE SEQUENCE [LARGE SCALE GENOMIC DNA]</scope>
    <source>
        <strain evidence="3 4">AB308</strain>
    </source>
</reference>
<evidence type="ECO:0000259" key="2">
    <source>
        <dbReference type="Pfam" id="PF02371"/>
    </source>
</evidence>
<feature type="domain" description="Transposase IS116/IS110/IS902 C-terminal" evidence="2">
    <location>
        <begin position="272"/>
        <end position="354"/>
    </location>
</feature>
<evidence type="ECO:0000313" key="3">
    <source>
        <dbReference type="EMBL" id="SPM30323.1"/>
    </source>
</evidence>
<dbReference type="RefSeq" id="WP_077101301.1">
    <property type="nucleotide sequence ID" value="NZ_LT717701.1"/>
</dbReference>
<keyword evidence="4" id="KW-1185">Reference proteome</keyword>
<dbReference type="PANTHER" id="PTHR33055:SF3">
    <property type="entry name" value="PUTATIVE TRANSPOSASE FOR IS117-RELATED"/>
    <property type="match status" value="1"/>
</dbReference>
<dbReference type="GO" id="GO:0004803">
    <property type="term" value="F:transposase activity"/>
    <property type="evidence" value="ECO:0007669"/>
    <property type="project" value="InterPro"/>
</dbReference>
<name>A0A2U3NFX8_9MYCO</name>
<gene>
    <name evidence="3" type="ORF">MTAB308_3826</name>
</gene>
<feature type="domain" description="Transposase IS110-like N-terminal" evidence="1">
    <location>
        <begin position="4"/>
        <end position="160"/>
    </location>
</feature>
<evidence type="ECO:0000313" key="4">
    <source>
        <dbReference type="Proteomes" id="UP000241595"/>
    </source>
</evidence>
<dbReference type="GO" id="GO:0006313">
    <property type="term" value="P:DNA transposition"/>
    <property type="evidence" value="ECO:0007669"/>
    <property type="project" value="InterPro"/>
</dbReference>
<dbReference type="Pfam" id="PF02371">
    <property type="entry name" value="Transposase_20"/>
    <property type="match status" value="1"/>
</dbReference>
<dbReference type="InterPro" id="IPR002525">
    <property type="entry name" value="Transp_IS110-like_N"/>
</dbReference>
<dbReference type="PANTHER" id="PTHR33055">
    <property type="entry name" value="TRANSPOSASE FOR INSERTION SEQUENCE ELEMENT IS1111A"/>
    <property type="match status" value="1"/>
</dbReference>
<dbReference type="EMBL" id="FTRV01000015">
    <property type="protein sequence ID" value="SPM30323.1"/>
    <property type="molecule type" value="Genomic_DNA"/>
</dbReference>
<dbReference type="InterPro" id="IPR047650">
    <property type="entry name" value="Transpos_IS110"/>
</dbReference>
<dbReference type="InterPro" id="IPR003346">
    <property type="entry name" value="Transposase_20"/>
</dbReference>
<proteinExistence type="predicted"/>
<protein>
    <submittedName>
        <fullName evidence="3">Transposase</fullName>
    </submittedName>
</protein>
<dbReference type="Pfam" id="PF01548">
    <property type="entry name" value="DEDD_Tnp_IS110"/>
    <property type="match status" value="1"/>
</dbReference>
<accession>A0A2U3NFX8</accession>
<dbReference type="AlphaFoldDB" id="A0A2U3NFX8"/>
<sequence length="407" mass="44757">MIFVGDDWAEDHHDIHVMDDNGTRLASRRLPEGLPGIRGLHDIVATHAQDPRQVVIGIETDRGLWVNALVAAGYQVYAVNPLAVARYRDRHHVSGAKSDAGDAKLLAELVRTDRHNHRPIAGDSADAEAIKVLARGHQNLIWTRNRHTNALRSALREYYPAALDAFDDLADRDALAVLGRAATPAEGARLSVAKIRSALKAAGRQRNLDTRALQIQEILRSEQLTTAASVSAAFAATTRATVSIIIELNHQISDLEAELSTHFETHPDADIYRSLPGLGVVLGARVLGEFGDDPTRYTTAKSRKNYAGTSPLTVASGKKRAVLARHVRNRRLYDAIDQWAFCAITRSPGARAYYDQHRAAEDLHHQALRAVGNRLVGILHGCLRHHTTYNEQLAWSPRHNTPTTNAA</sequence>
<dbReference type="GO" id="GO:0003677">
    <property type="term" value="F:DNA binding"/>
    <property type="evidence" value="ECO:0007669"/>
    <property type="project" value="InterPro"/>
</dbReference>
<dbReference type="NCBIfam" id="NF033542">
    <property type="entry name" value="transpos_IS110"/>
    <property type="match status" value="1"/>
</dbReference>
<dbReference type="OrthoDB" id="3188901at2"/>
<dbReference type="Proteomes" id="UP000241595">
    <property type="component" value="Unassembled WGS sequence"/>
</dbReference>